<accession>A0A6A6QIF8</accession>
<evidence type="ECO:0000313" key="2">
    <source>
        <dbReference type="EMBL" id="KAF2491834.1"/>
    </source>
</evidence>
<feature type="region of interest" description="Disordered" evidence="1">
    <location>
        <begin position="36"/>
        <end position="60"/>
    </location>
</feature>
<name>A0A6A6QIF8_9PEZI</name>
<evidence type="ECO:0000256" key="1">
    <source>
        <dbReference type="SAM" id="MobiDB-lite"/>
    </source>
</evidence>
<dbReference type="Proteomes" id="UP000799750">
    <property type="component" value="Unassembled WGS sequence"/>
</dbReference>
<dbReference type="EMBL" id="MU004195">
    <property type="protein sequence ID" value="KAF2491834.1"/>
    <property type="molecule type" value="Genomic_DNA"/>
</dbReference>
<sequence length="363" mass="41110">MEYSTPKAAGEPNAKPIAEEDVRPQFYAELEETLFHDDKMEDCDDSHTSSQAGMKAIPTPQDVSSSISLFGGDPFEIDAVPSGDSIWRSSSDNLATSPKIQPAEPIGRPILVRVGRKPIRKDYDRPSEYRTLHFSNPPDLIPTPDSRYAGMIRFPDTCIPVFEAFDKWIQTGVLVKINAQTSLPNGTTVQDLDALPGIKPHWIAFTQVKIAFLYKFGKRYGNLKLRRDAMIALQQMDILDWRNEVDPAAFLLFVYERLPHCHTDNLYNYMLRTTAIEWGSLSGFGPLSMSDLPVRSHQVHWFRTMGTDIMRDITAASTDLLYHSPHQAGRTVVPGWWLVENACRWHEHENVQDLAQCPLRPCP</sequence>
<proteinExistence type="predicted"/>
<dbReference type="OrthoDB" id="10588349at2759"/>
<keyword evidence="3" id="KW-1185">Reference proteome</keyword>
<evidence type="ECO:0000313" key="3">
    <source>
        <dbReference type="Proteomes" id="UP000799750"/>
    </source>
</evidence>
<reference evidence="2" key="1">
    <citation type="journal article" date="2020" name="Stud. Mycol.">
        <title>101 Dothideomycetes genomes: a test case for predicting lifestyles and emergence of pathogens.</title>
        <authorList>
            <person name="Haridas S."/>
            <person name="Albert R."/>
            <person name="Binder M."/>
            <person name="Bloem J."/>
            <person name="Labutti K."/>
            <person name="Salamov A."/>
            <person name="Andreopoulos B."/>
            <person name="Baker S."/>
            <person name="Barry K."/>
            <person name="Bills G."/>
            <person name="Bluhm B."/>
            <person name="Cannon C."/>
            <person name="Castanera R."/>
            <person name="Culley D."/>
            <person name="Daum C."/>
            <person name="Ezra D."/>
            <person name="Gonzalez J."/>
            <person name="Henrissat B."/>
            <person name="Kuo A."/>
            <person name="Liang C."/>
            <person name="Lipzen A."/>
            <person name="Lutzoni F."/>
            <person name="Magnuson J."/>
            <person name="Mondo S."/>
            <person name="Nolan M."/>
            <person name="Ohm R."/>
            <person name="Pangilinan J."/>
            <person name="Park H.-J."/>
            <person name="Ramirez L."/>
            <person name="Alfaro M."/>
            <person name="Sun H."/>
            <person name="Tritt A."/>
            <person name="Yoshinaga Y."/>
            <person name="Zwiers L.-H."/>
            <person name="Turgeon B."/>
            <person name="Goodwin S."/>
            <person name="Spatafora J."/>
            <person name="Crous P."/>
            <person name="Grigoriev I."/>
        </authorList>
    </citation>
    <scope>NUCLEOTIDE SEQUENCE</scope>
    <source>
        <strain evidence="2">CBS 269.34</strain>
    </source>
</reference>
<gene>
    <name evidence="2" type="ORF">BU16DRAFT_129771</name>
</gene>
<organism evidence="2 3">
    <name type="scientific">Lophium mytilinum</name>
    <dbReference type="NCBI Taxonomy" id="390894"/>
    <lineage>
        <taxon>Eukaryota</taxon>
        <taxon>Fungi</taxon>
        <taxon>Dikarya</taxon>
        <taxon>Ascomycota</taxon>
        <taxon>Pezizomycotina</taxon>
        <taxon>Dothideomycetes</taxon>
        <taxon>Pleosporomycetidae</taxon>
        <taxon>Mytilinidiales</taxon>
        <taxon>Mytilinidiaceae</taxon>
        <taxon>Lophium</taxon>
    </lineage>
</organism>
<protein>
    <submittedName>
        <fullName evidence="2">Uncharacterized protein</fullName>
    </submittedName>
</protein>
<feature type="region of interest" description="Disordered" evidence="1">
    <location>
        <begin position="1"/>
        <end position="23"/>
    </location>
</feature>
<dbReference type="AlphaFoldDB" id="A0A6A6QIF8"/>